<gene>
    <name evidence="1" type="ORF">DERYTH_LOCUS8046</name>
</gene>
<sequence>TNTEIDEKYQELFEVLSKYYERKNFIVYAELIKHYATQEDSFDEYKYVLKYSENLSKEALTISKFFDRDKTSPNDLILSGIIFNDEIQDKQEAIYKALKDENLWDSFCLPKKDIWNDSQYEKQDRSITESTFSCHYIIHLVEFLQGYTEHTFQTAWNSAESVATKCRNNQDGPRRCPDNFWFLTSQKIKNLRYEFFYLEVSGGPFVNLGNINVKNHILENRRRIGKFCKDSWDYIYNNCKNQTKSNLILSILKRLKLFALHIYGTTLVVYIIERKFDPLFHMKELVKIALPVHKPNENEFVTFMEKLITVSDLFKQSLNDILIIEDLLCKDEDKEYDSHSSDEDTDLNILFTENTLKF</sequence>
<dbReference type="Proteomes" id="UP000789405">
    <property type="component" value="Unassembled WGS sequence"/>
</dbReference>
<proteinExistence type="predicted"/>
<accession>A0A9N9CR95</accession>
<evidence type="ECO:0000313" key="1">
    <source>
        <dbReference type="EMBL" id="CAG8609198.1"/>
    </source>
</evidence>
<dbReference type="EMBL" id="CAJVPY010004066">
    <property type="protein sequence ID" value="CAG8609198.1"/>
    <property type="molecule type" value="Genomic_DNA"/>
</dbReference>
<organism evidence="1 2">
    <name type="scientific">Dentiscutata erythropus</name>
    <dbReference type="NCBI Taxonomy" id="1348616"/>
    <lineage>
        <taxon>Eukaryota</taxon>
        <taxon>Fungi</taxon>
        <taxon>Fungi incertae sedis</taxon>
        <taxon>Mucoromycota</taxon>
        <taxon>Glomeromycotina</taxon>
        <taxon>Glomeromycetes</taxon>
        <taxon>Diversisporales</taxon>
        <taxon>Gigasporaceae</taxon>
        <taxon>Dentiscutata</taxon>
    </lineage>
</organism>
<name>A0A9N9CR95_9GLOM</name>
<comment type="caution">
    <text evidence="1">The sequence shown here is derived from an EMBL/GenBank/DDBJ whole genome shotgun (WGS) entry which is preliminary data.</text>
</comment>
<evidence type="ECO:0000313" key="2">
    <source>
        <dbReference type="Proteomes" id="UP000789405"/>
    </source>
</evidence>
<dbReference type="OrthoDB" id="2323426at2759"/>
<protein>
    <submittedName>
        <fullName evidence="1">6800_t:CDS:1</fullName>
    </submittedName>
</protein>
<feature type="non-terminal residue" evidence="1">
    <location>
        <position position="1"/>
    </location>
</feature>
<keyword evidence="2" id="KW-1185">Reference proteome</keyword>
<dbReference type="AlphaFoldDB" id="A0A9N9CR95"/>
<reference evidence="1" key="1">
    <citation type="submission" date="2021-06" db="EMBL/GenBank/DDBJ databases">
        <authorList>
            <person name="Kallberg Y."/>
            <person name="Tangrot J."/>
            <person name="Rosling A."/>
        </authorList>
    </citation>
    <scope>NUCLEOTIDE SEQUENCE</scope>
    <source>
        <strain evidence="1">MA453B</strain>
    </source>
</reference>